<protein>
    <submittedName>
        <fullName evidence="2">Uncharacterized protein</fullName>
    </submittedName>
</protein>
<reference evidence="2 3" key="1">
    <citation type="journal article" date="2019" name="Environ. Microbiol.">
        <title>At the nexus of three kingdoms: the genome of the mycorrhizal fungus Gigaspora margarita provides insights into plant, endobacterial and fungal interactions.</title>
        <authorList>
            <person name="Venice F."/>
            <person name="Ghignone S."/>
            <person name="Salvioli di Fossalunga A."/>
            <person name="Amselem J."/>
            <person name="Novero M."/>
            <person name="Xianan X."/>
            <person name="Sedzielewska Toro K."/>
            <person name="Morin E."/>
            <person name="Lipzen A."/>
            <person name="Grigoriev I.V."/>
            <person name="Henrissat B."/>
            <person name="Martin F.M."/>
            <person name="Bonfante P."/>
        </authorList>
    </citation>
    <scope>NUCLEOTIDE SEQUENCE [LARGE SCALE GENOMIC DNA]</scope>
    <source>
        <strain evidence="2 3">BEG34</strain>
    </source>
</reference>
<keyword evidence="3" id="KW-1185">Reference proteome</keyword>
<dbReference type="AlphaFoldDB" id="A0A8H3XCN7"/>
<name>A0A8H3XCN7_GIGMA</name>
<evidence type="ECO:0000313" key="3">
    <source>
        <dbReference type="Proteomes" id="UP000439903"/>
    </source>
</evidence>
<comment type="caution">
    <text evidence="2">The sequence shown here is derived from an EMBL/GenBank/DDBJ whole genome shotgun (WGS) entry which is preliminary data.</text>
</comment>
<proteinExistence type="predicted"/>
<dbReference type="EMBL" id="WTPW01001303">
    <property type="protein sequence ID" value="KAF0444376.1"/>
    <property type="molecule type" value="Genomic_DNA"/>
</dbReference>
<evidence type="ECO:0000313" key="2">
    <source>
        <dbReference type="EMBL" id="KAF0444376.1"/>
    </source>
</evidence>
<dbReference type="OrthoDB" id="2483605at2759"/>
<evidence type="ECO:0000256" key="1">
    <source>
        <dbReference type="SAM" id="MobiDB-lite"/>
    </source>
</evidence>
<feature type="compositionally biased region" description="Low complexity" evidence="1">
    <location>
        <begin position="82"/>
        <end position="94"/>
    </location>
</feature>
<sequence>MLQSVDKEKKYSDNEKLGTTIYKNEINLLKDFKQYVFRKGKKKKNNIKIIKNVVDLVDNRLTKIEEYKLKSPEYKLQSPKWQPQTPSIQSQQTK</sequence>
<dbReference type="Proteomes" id="UP000439903">
    <property type="component" value="Unassembled WGS sequence"/>
</dbReference>
<accession>A0A8H3XCN7</accession>
<feature type="region of interest" description="Disordered" evidence="1">
    <location>
        <begin position="74"/>
        <end position="94"/>
    </location>
</feature>
<gene>
    <name evidence="2" type="ORF">F8M41_003480</name>
</gene>
<organism evidence="2 3">
    <name type="scientific">Gigaspora margarita</name>
    <dbReference type="NCBI Taxonomy" id="4874"/>
    <lineage>
        <taxon>Eukaryota</taxon>
        <taxon>Fungi</taxon>
        <taxon>Fungi incertae sedis</taxon>
        <taxon>Mucoromycota</taxon>
        <taxon>Glomeromycotina</taxon>
        <taxon>Glomeromycetes</taxon>
        <taxon>Diversisporales</taxon>
        <taxon>Gigasporaceae</taxon>
        <taxon>Gigaspora</taxon>
    </lineage>
</organism>